<evidence type="ECO:0000313" key="2">
    <source>
        <dbReference type="Proteomes" id="UP000790709"/>
    </source>
</evidence>
<keyword evidence="2" id="KW-1185">Reference proteome</keyword>
<comment type="caution">
    <text evidence="1">The sequence shown here is derived from an EMBL/GenBank/DDBJ whole genome shotgun (WGS) entry which is preliminary data.</text>
</comment>
<evidence type="ECO:0000313" key="1">
    <source>
        <dbReference type="EMBL" id="KAH7917421.1"/>
    </source>
</evidence>
<name>A0ACB8AV61_9AGAM</name>
<gene>
    <name evidence="1" type="ORF">BV22DRAFT_1042354</name>
</gene>
<accession>A0ACB8AV61</accession>
<sequence>MVNTSWHLTFAADRNDALASSSALRFRYHRGSVLPRRTGSTSNTSQMRTMTLTQAEYSRDVMEVTVGGFAN</sequence>
<reference evidence="1" key="1">
    <citation type="journal article" date="2021" name="New Phytol.">
        <title>Evolutionary innovations through gain and loss of genes in the ectomycorrhizal Boletales.</title>
        <authorList>
            <person name="Wu G."/>
            <person name="Miyauchi S."/>
            <person name="Morin E."/>
            <person name="Kuo A."/>
            <person name="Drula E."/>
            <person name="Varga T."/>
            <person name="Kohler A."/>
            <person name="Feng B."/>
            <person name="Cao Y."/>
            <person name="Lipzen A."/>
            <person name="Daum C."/>
            <person name="Hundley H."/>
            <person name="Pangilinan J."/>
            <person name="Johnson J."/>
            <person name="Barry K."/>
            <person name="LaButti K."/>
            <person name="Ng V."/>
            <person name="Ahrendt S."/>
            <person name="Min B."/>
            <person name="Choi I.G."/>
            <person name="Park H."/>
            <person name="Plett J.M."/>
            <person name="Magnuson J."/>
            <person name="Spatafora J.W."/>
            <person name="Nagy L.G."/>
            <person name="Henrissat B."/>
            <person name="Grigoriev I.V."/>
            <person name="Yang Z.L."/>
            <person name="Xu J."/>
            <person name="Martin F.M."/>
        </authorList>
    </citation>
    <scope>NUCLEOTIDE SEQUENCE</scope>
    <source>
        <strain evidence="1">KUC20120723A-06</strain>
    </source>
</reference>
<dbReference type="Proteomes" id="UP000790709">
    <property type="component" value="Unassembled WGS sequence"/>
</dbReference>
<organism evidence="1 2">
    <name type="scientific">Leucogyrophana mollusca</name>
    <dbReference type="NCBI Taxonomy" id="85980"/>
    <lineage>
        <taxon>Eukaryota</taxon>
        <taxon>Fungi</taxon>
        <taxon>Dikarya</taxon>
        <taxon>Basidiomycota</taxon>
        <taxon>Agaricomycotina</taxon>
        <taxon>Agaricomycetes</taxon>
        <taxon>Agaricomycetidae</taxon>
        <taxon>Boletales</taxon>
        <taxon>Boletales incertae sedis</taxon>
        <taxon>Leucogyrophana</taxon>
    </lineage>
</organism>
<protein>
    <submittedName>
        <fullName evidence="1">Uncharacterized protein</fullName>
    </submittedName>
</protein>
<proteinExistence type="predicted"/>
<dbReference type="EMBL" id="MU267070">
    <property type="protein sequence ID" value="KAH7917421.1"/>
    <property type="molecule type" value="Genomic_DNA"/>
</dbReference>